<dbReference type="GO" id="GO:0004673">
    <property type="term" value="F:protein histidine kinase activity"/>
    <property type="evidence" value="ECO:0007669"/>
    <property type="project" value="UniProtKB-EC"/>
</dbReference>
<dbReference type="InterPro" id="IPR036890">
    <property type="entry name" value="HATPase_C_sf"/>
</dbReference>
<dbReference type="PANTHER" id="PTHR41523:SF8">
    <property type="entry name" value="ETHYLENE RESPONSE SENSOR PROTEIN"/>
    <property type="match status" value="1"/>
</dbReference>
<gene>
    <name evidence="13" type="ORF">SAMN04489797_2047</name>
</gene>
<dbReference type="Gene3D" id="3.30.565.10">
    <property type="entry name" value="Histidine kinase-like ATPase, C-terminal domain"/>
    <property type="match status" value="1"/>
</dbReference>
<keyword evidence="9" id="KW-0812">Transmembrane</keyword>
<proteinExistence type="predicted"/>
<evidence type="ECO:0000256" key="5">
    <source>
        <dbReference type="ARBA" id="ARBA00022741"/>
    </source>
</evidence>
<evidence type="ECO:0000256" key="1">
    <source>
        <dbReference type="ARBA" id="ARBA00000085"/>
    </source>
</evidence>
<keyword evidence="9" id="KW-0472">Membrane</keyword>
<evidence type="ECO:0000256" key="2">
    <source>
        <dbReference type="ARBA" id="ARBA00012438"/>
    </source>
</evidence>
<keyword evidence="10" id="KW-0732">Signal</keyword>
<feature type="repeat" description="TPR" evidence="8">
    <location>
        <begin position="165"/>
        <end position="198"/>
    </location>
</feature>
<evidence type="ECO:0000256" key="7">
    <source>
        <dbReference type="ARBA" id="ARBA00022840"/>
    </source>
</evidence>
<dbReference type="InterPro" id="IPR019734">
    <property type="entry name" value="TPR_rpt"/>
</dbReference>
<evidence type="ECO:0000259" key="11">
    <source>
        <dbReference type="Pfam" id="PF07568"/>
    </source>
</evidence>
<dbReference type="SUPFAM" id="SSF55874">
    <property type="entry name" value="ATPase domain of HSP90 chaperone/DNA topoisomerase II/histidine kinase"/>
    <property type="match status" value="1"/>
</dbReference>
<accession>A0A1H1TU96</accession>
<dbReference type="PROSITE" id="PS50005">
    <property type="entry name" value="TPR"/>
    <property type="match status" value="1"/>
</dbReference>
<name>A0A1H1TU96_9FLAO</name>
<evidence type="ECO:0000256" key="8">
    <source>
        <dbReference type="PROSITE-ProRule" id="PRU00339"/>
    </source>
</evidence>
<feature type="domain" description="MalT-like TPR region" evidence="12">
    <location>
        <begin position="175"/>
        <end position="368"/>
    </location>
</feature>
<dbReference type="STRING" id="1249933.SAMN04489797_2047"/>
<dbReference type="AlphaFoldDB" id="A0A1H1TU96"/>
<dbReference type="InterPro" id="IPR011495">
    <property type="entry name" value="Sig_transdc_His_kin_sub2_dim/P"/>
</dbReference>
<comment type="catalytic activity">
    <reaction evidence="1">
        <text>ATP + protein L-histidine = ADP + protein N-phospho-L-histidine.</text>
        <dbReference type="EC" id="2.7.13.3"/>
    </reaction>
</comment>
<feature type="signal peptide" evidence="10">
    <location>
        <begin position="1"/>
        <end position="18"/>
    </location>
</feature>
<dbReference type="SUPFAM" id="SSF48452">
    <property type="entry name" value="TPR-like"/>
    <property type="match status" value="2"/>
</dbReference>
<keyword evidence="7" id="KW-0067">ATP-binding</keyword>
<keyword evidence="3" id="KW-0597">Phosphoprotein</keyword>
<dbReference type="RefSeq" id="WP_092446614.1">
    <property type="nucleotide sequence ID" value="NZ_LT629774.1"/>
</dbReference>
<dbReference type="Gene3D" id="1.25.40.10">
    <property type="entry name" value="Tetratricopeptide repeat domain"/>
    <property type="match status" value="2"/>
</dbReference>
<feature type="transmembrane region" description="Helical" evidence="9">
    <location>
        <begin position="450"/>
        <end position="471"/>
    </location>
</feature>
<evidence type="ECO:0000256" key="10">
    <source>
        <dbReference type="SAM" id="SignalP"/>
    </source>
</evidence>
<dbReference type="EC" id="2.7.13.3" evidence="2"/>
<keyword evidence="4" id="KW-0808">Transferase</keyword>
<evidence type="ECO:0000313" key="13">
    <source>
        <dbReference type="EMBL" id="SDS63885.1"/>
    </source>
</evidence>
<feature type="chain" id="PRO_5009261471" description="histidine kinase" evidence="10">
    <location>
        <begin position="19"/>
        <end position="692"/>
    </location>
</feature>
<sequence length="692" mass="79598">MKLIYILIALFFTTTSYAQVDQKKQRAIDSSHHVAINPKNSIDVRLKAYKYCAWKTIYVDFNQGLKHSIAFLEFAKTSSDYKMTSKAYHYLGHSQMMLGLFDEASKTLQEGLDNAIKNNYHNGIAELNGDLGNLNNSLGNSELALAYHYKSLEHSQTYNLRIEYARAQINIGEIYEAQGKYKLSIETFEEALNYCHINKLVGFKSSIYESLGDINLSIKEYKTAEKNYTTAVDYAKRLNNNNRLIHSLNKLGELHIVLNNLITASAYFKQALHIATTRKAYVSQAKIRANLAHTYLLQNDTRSALEYISLAINQFENLKIKDDLDKAYIIAANIYSKRNQISESHNYYQKAYHLAKESNLLQTLKLASEGLALTHEKRGDLLNSVKYHKEFNTYNNKIRDEEDIKDIIRLDLQDTYKQKSFKDSINKVNEIKQLQFEYNKKEERSKLKNYIAITSILALILIVLCITYYYFENKKTAAVLAAKNKAIKAALKDKEILLKEVHHRVKNNMQVVSSILYLKSKSTEDDVTKEALSDSKKRIDAMQLVHQKMYQKGNYQQIDVLEYFNDIVNLLLKPIQSPEDRFEVHGKVLWLDVEQAQALGFILHELIANSIKHAWRKTDQKQVDIRAAKTGTNTITFNYTDNGEGLPERFNIETTKSFGMKLVYSLSTRQLLGKIETNNANGFALNITFNAR</sequence>
<dbReference type="Proteomes" id="UP000198963">
    <property type="component" value="Chromosome I"/>
</dbReference>
<dbReference type="InterPro" id="IPR011990">
    <property type="entry name" value="TPR-like_helical_dom_sf"/>
</dbReference>
<keyword evidence="8" id="KW-0802">TPR repeat</keyword>
<evidence type="ECO:0000256" key="4">
    <source>
        <dbReference type="ARBA" id="ARBA00022679"/>
    </source>
</evidence>
<dbReference type="SMART" id="SM00028">
    <property type="entry name" value="TPR"/>
    <property type="match status" value="7"/>
</dbReference>
<keyword evidence="6 13" id="KW-0418">Kinase</keyword>
<evidence type="ECO:0000313" key="14">
    <source>
        <dbReference type="Proteomes" id="UP000198963"/>
    </source>
</evidence>
<organism evidence="13 14">
    <name type="scientific">Winogradskyella sediminis</name>
    <dbReference type="NCBI Taxonomy" id="1382466"/>
    <lineage>
        <taxon>Bacteria</taxon>
        <taxon>Pseudomonadati</taxon>
        <taxon>Bacteroidota</taxon>
        <taxon>Flavobacteriia</taxon>
        <taxon>Flavobacteriales</taxon>
        <taxon>Flavobacteriaceae</taxon>
        <taxon>Winogradskyella</taxon>
    </lineage>
</organism>
<dbReference type="EMBL" id="LT629774">
    <property type="protein sequence ID" value="SDS63885.1"/>
    <property type="molecule type" value="Genomic_DNA"/>
</dbReference>
<protein>
    <recommendedName>
        <fullName evidence="2">histidine kinase</fullName>
        <ecNumber evidence="2">2.7.13.3</ecNumber>
    </recommendedName>
</protein>
<evidence type="ECO:0000256" key="9">
    <source>
        <dbReference type="SAM" id="Phobius"/>
    </source>
</evidence>
<dbReference type="Gene3D" id="3.30.450.20">
    <property type="entry name" value="PAS domain"/>
    <property type="match status" value="1"/>
</dbReference>
<dbReference type="PANTHER" id="PTHR41523">
    <property type="entry name" value="TWO-COMPONENT SYSTEM SENSOR PROTEIN"/>
    <property type="match status" value="1"/>
</dbReference>
<reference evidence="13 14" key="1">
    <citation type="submission" date="2016-10" db="EMBL/GenBank/DDBJ databases">
        <authorList>
            <person name="Varghese N."/>
            <person name="Submissions S."/>
        </authorList>
    </citation>
    <scope>NUCLEOTIDE SEQUENCE [LARGE SCALE GENOMIC DNA]</scope>
    <source>
        <strain evidence="13 14">RHA_55</strain>
    </source>
</reference>
<evidence type="ECO:0000259" key="12">
    <source>
        <dbReference type="Pfam" id="PF17874"/>
    </source>
</evidence>
<evidence type="ECO:0000256" key="3">
    <source>
        <dbReference type="ARBA" id="ARBA00022553"/>
    </source>
</evidence>
<keyword evidence="5" id="KW-0547">Nucleotide-binding</keyword>
<dbReference type="Pfam" id="PF07568">
    <property type="entry name" value="HisKA_2"/>
    <property type="match status" value="1"/>
</dbReference>
<dbReference type="GO" id="GO:0005524">
    <property type="term" value="F:ATP binding"/>
    <property type="evidence" value="ECO:0007669"/>
    <property type="project" value="UniProtKB-KW"/>
</dbReference>
<keyword evidence="9" id="KW-1133">Transmembrane helix</keyword>
<keyword evidence="14" id="KW-1185">Reference proteome</keyword>
<evidence type="ECO:0000256" key="6">
    <source>
        <dbReference type="ARBA" id="ARBA00022777"/>
    </source>
</evidence>
<feature type="domain" description="Signal transduction histidine kinase subgroup 2 dimerisation and phosphoacceptor" evidence="11">
    <location>
        <begin position="500"/>
        <end position="572"/>
    </location>
</feature>
<dbReference type="InterPro" id="IPR041617">
    <property type="entry name" value="TPR_MalT"/>
</dbReference>
<dbReference type="Pfam" id="PF17874">
    <property type="entry name" value="TPR_MalT"/>
    <property type="match status" value="1"/>
</dbReference>